<organism evidence="7 8">
    <name type="scientific">Sphaerobolus stellatus (strain SS14)</name>
    <dbReference type="NCBI Taxonomy" id="990650"/>
    <lineage>
        <taxon>Eukaryota</taxon>
        <taxon>Fungi</taxon>
        <taxon>Dikarya</taxon>
        <taxon>Basidiomycota</taxon>
        <taxon>Agaricomycotina</taxon>
        <taxon>Agaricomycetes</taxon>
        <taxon>Phallomycetidae</taxon>
        <taxon>Geastrales</taxon>
        <taxon>Sphaerobolaceae</taxon>
        <taxon>Sphaerobolus</taxon>
    </lineage>
</organism>
<comment type="similarity">
    <text evidence="2">Belongs to the prokaryotic/mitochondrial release factor family.</text>
</comment>
<feature type="compositionally biased region" description="Basic residues" evidence="5">
    <location>
        <begin position="258"/>
        <end position="267"/>
    </location>
</feature>
<keyword evidence="3" id="KW-0809">Transit peptide</keyword>
<evidence type="ECO:0000313" key="8">
    <source>
        <dbReference type="Proteomes" id="UP000054279"/>
    </source>
</evidence>
<reference evidence="7 8" key="1">
    <citation type="submission" date="2014-06" db="EMBL/GenBank/DDBJ databases">
        <title>Evolutionary Origins and Diversification of the Mycorrhizal Mutualists.</title>
        <authorList>
            <consortium name="DOE Joint Genome Institute"/>
            <consortium name="Mycorrhizal Genomics Consortium"/>
            <person name="Kohler A."/>
            <person name="Kuo A."/>
            <person name="Nagy L.G."/>
            <person name="Floudas D."/>
            <person name="Copeland A."/>
            <person name="Barry K.W."/>
            <person name="Cichocki N."/>
            <person name="Veneault-Fourrey C."/>
            <person name="LaButti K."/>
            <person name="Lindquist E.A."/>
            <person name="Lipzen A."/>
            <person name="Lundell T."/>
            <person name="Morin E."/>
            <person name="Murat C."/>
            <person name="Riley R."/>
            <person name="Ohm R."/>
            <person name="Sun H."/>
            <person name="Tunlid A."/>
            <person name="Henrissat B."/>
            <person name="Grigoriev I.V."/>
            <person name="Hibbett D.S."/>
            <person name="Martin F."/>
        </authorList>
    </citation>
    <scope>NUCLEOTIDE SEQUENCE [LARGE SCALE GENOMIC DNA]</scope>
    <source>
        <strain evidence="7 8">SS14</strain>
    </source>
</reference>
<name>A0A0C9UIB7_SPHS4</name>
<proteinExistence type="inferred from homology"/>
<sequence>MSISPSLQASARAAYRSLFRAAKTTFGGDEPVLNAFLDKARTEYRNGRSINDEKAYQEKVKLAEELAVLLRRNIVRAEKRPEQDLWKLNITKETELGDNAAVKEPAKIDPSMRRPCREVAAEIKAEEEKYSSTDNSRSSCEDSDVKAVTATPQRRINLSELKRLRKQREIPTIDENDLEESFVRGSGPGGQSINKTENCVQLLHKPTKIRVSCQETRSLEQNRKIARKLLLQKLDKINNPGMSKPEFQQARQRERERQKQKKRRKKEKEHQRVEEAD</sequence>
<dbReference type="GO" id="GO:0032543">
    <property type="term" value="P:mitochondrial translation"/>
    <property type="evidence" value="ECO:0007669"/>
    <property type="project" value="UniProtKB-ARBA"/>
</dbReference>
<evidence type="ECO:0000256" key="2">
    <source>
        <dbReference type="ARBA" id="ARBA00010835"/>
    </source>
</evidence>
<dbReference type="InterPro" id="IPR045298">
    <property type="entry name" value="Complex1_LYR_LYRM7"/>
</dbReference>
<dbReference type="EMBL" id="KN837197">
    <property type="protein sequence ID" value="KIJ34624.1"/>
    <property type="molecule type" value="Genomic_DNA"/>
</dbReference>
<dbReference type="GO" id="GO:0005739">
    <property type="term" value="C:mitochondrion"/>
    <property type="evidence" value="ECO:0007669"/>
    <property type="project" value="UniProtKB-SubCell"/>
</dbReference>
<evidence type="ECO:0000313" key="7">
    <source>
        <dbReference type="EMBL" id="KIJ34624.1"/>
    </source>
</evidence>
<dbReference type="GO" id="GO:0034551">
    <property type="term" value="P:mitochondrial respiratory chain complex III assembly"/>
    <property type="evidence" value="ECO:0007669"/>
    <property type="project" value="InterPro"/>
</dbReference>
<dbReference type="InterPro" id="IPR052405">
    <property type="entry name" value="Mito_Transl_Release_Factor"/>
</dbReference>
<accession>A0A0C9UIB7</accession>
<dbReference type="CDD" id="cd20267">
    <property type="entry name" value="Complex1_LYR_LYRM7"/>
    <property type="match status" value="1"/>
</dbReference>
<feature type="domain" description="Prokaryotic-type class I peptide chain release factors" evidence="6">
    <location>
        <begin position="172"/>
        <end position="274"/>
    </location>
</feature>
<comment type="subcellular location">
    <subcellularLocation>
        <location evidence="1">Mitochondrion</location>
    </subcellularLocation>
</comment>
<dbReference type="PANTHER" id="PTHR46203">
    <property type="entry name" value="PROBABLE PEPTIDE CHAIN RELEASE FACTOR C12ORF65"/>
    <property type="match status" value="1"/>
</dbReference>
<dbReference type="AlphaFoldDB" id="A0A0C9UIB7"/>
<feature type="region of interest" description="Disordered" evidence="5">
    <location>
        <begin position="126"/>
        <end position="149"/>
    </location>
</feature>
<dbReference type="OrthoDB" id="277888at2759"/>
<dbReference type="InterPro" id="IPR045853">
    <property type="entry name" value="Pep_chain_release_fac_I_sf"/>
</dbReference>
<dbReference type="HOGENOM" id="CLU_1015846_0_0_1"/>
<evidence type="ECO:0000256" key="3">
    <source>
        <dbReference type="ARBA" id="ARBA00022946"/>
    </source>
</evidence>
<dbReference type="PANTHER" id="PTHR46203:SF1">
    <property type="entry name" value="MITOCHONDRIAL TRANSLATION RELEASE FACTOR IN RESCUE"/>
    <property type="match status" value="1"/>
</dbReference>
<evidence type="ECO:0000256" key="4">
    <source>
        <dbReference type="ARBA" id="ARBA00023128"/>
    </source>
</evidence>
<dbReference type="GO" id="GO:0003747">
    <property type="term" value="F:translation release factor activity"/>
    <property type="evidence" value="ECO:0007669"/>
    <property type="project" value="InterPro"/>
</dbReference>
<keyword evidence="4" id="KW-0496">Mitochondrion</keyword>
<keyword evidence="8" id="KW-1185">Reference proteome</keyword>
<protein>
    <recommendedName>
        <fullName evidence="6">Prokaryotic-type class I peptide chain release factors domain-containing protein</fullName>
    </recommendedName>
</protein>
<evidence type="ECO:0000256" key="1">
    <source>
        <dbReference type="ARBA" id="ARBA00004173"/>
    </source>
</evidence>
<gene>
    <name evidence="7" type="ORF">M422DRAFT_782780</name>
</gene>
<dbReference type="Proteomes" id="UP000054279">
    <property type="component" value="Unassembled WGS sequence"/>
</dbReference>
<dbReference type="InterPro" id="IPR000352">
    <property type="entry name" value="Pep_chain_release_fac_I"/>
</dbReference>
<dbReference type="Gene3D" id="3.30.160.20">
    <property type="match status" value="1"/>
</dbReference>
<feature type="compositionally biased region" description="Basic and acidic residues" evidence="5">
    <location>
        <begin position="268"/>
        <end position="277"/>
    </location>
</feature>
<dbReference type="Pfam" id="PF00472">
    <property type="entry name" value="RF-1"/>
    <property type="match status" value="1"/>
</dbReference>
<dbReference type="FunFam" id="3.30.160.20:FF:000065">
    <property type="entry name" value="Peptidyl-tRNA hydrolase domain protein"/>
    <property type="match status" value="1"/>
</dbReference>
<feature type="region of interest" description="Disordered" evidence="5">
    <location>
        <begin position="234"/>
        <end position="277"/>
    </location>
</feature>
<evidence type="ECO:0000256" key="5">
    <source>
        <dbReference type="SAM" id="MobiDB-lite"/>
    </source>
</evidence>
<evidence type="ECO:0000259" key="6">
    <source>
        <dbReference type="Pfam" id="PF00472"/>
    </source>
</evidence>
<dbReference type="SUPFAM" id="SSF75620">
    <property type="entry name" value="Release factor"/>
    <property type="match status" value="1"/>
</dbReference>